<protein>
    <submittedName>
        <fullName evidence="2">Uncharacterized protein</fullName>
    </submittedName>
</protein>
<keyword evidence="1" id="KW-0812">Transmembrane</keyword>
<accession>A0ABW1TJ29</accession>
<keyword evidence="3" id="KW-1185">Reference proteome</keyword>
<feature type="transmembrane region" description="Helical" evidence="1">
    <location>
        <begin position="20"/>
        <end position="42"/>
    </location>
</feature>
<reference evidence="3" key="1">
    <citation type="journal article" date="2019" name="Int. J. Syst. Evol. Microbiol.">
        <title>The Global Catalogue of Microorganisms (GCM) 10K type strain sequencing project: providing services to taxonomists for standard genome sequencing and annotation.</title>
        <authorList>
            <consortium name="The Broad Institute Genomics Platform"/>
            <consortium name="The Broad Institute Genome Sequencing Center for Infectious Disease"/>
            <person name="Wu L."/>
            <person name="Ma J."/>
        </authorList>
    </citation>
    <scope>NUCLEOTIDE SEQUENCE [LARGE SCALE GENOMIC DNA]</scope>
    <source>
        <strain evidence="3">CCM 8908</strain>
    </source>
</reference>
<gene>
    <name evidence="2" type="ORF">ACFP1C_10020</name>
</gene>
<organism evidence="2 3">
    <name type="scientific">Levilactobacillus fujinensis</name>
    <dbReference type="NCBI Taxonomy" id="2486024"/>
    <lineage>
        <taxon>Bacteria</taxon>
        <taxon>Bacillati</taxon>
        <taxon>Bacillota</taxon>
        <taxon>Bacilli</taxon>
        <taxon>Lactobacillales</taxon>
        <taxon>Lactobacillaceae</taxon>
        <taxon>Levilactobacillus</taxon>
    </lineage>
</organism>
<sequence>MMHNLMIDWSQLLPHLLTLWLIGWGLRALLIGFILGGLLWLFRRTR</sequence>
<proteinExistence type="predicted"/>
<keyword evidence="1" id="KW-1133">Transmembrane helix</keyword>
<dbReference type="RefSeq" id="WP_164510531.1">
    <property type="nucleotide sequence ID" value="NZ_JBHSSI010000058.1"/>
</dbReference>
<evidence type="ECO:0000313" key="3">
    <source>
        <dbReference type="Proteomes" id="UP001596283"/>
    </source>
</evidence>
<name>A0ABW1TJ29_9LACO</name>
<comment type="caution">
    <text evidence="2">The sequence shown here is derived from an EMBL/GenBank/DDBJ whole genome shotgun (WGS) entry which is preliminary data.</text>
</comment>
<keyword evidence="1" id="KW-0472">Membrane</keyword>
<evidence type="ECO:0000313" key="2">
    <source>
        <dbReference type="EMBL" id="MFC6261277.1"/>
    </source>
</evidence>
<dbReference type="EMBL" id="JBHSSI010000058">
    <property type="protein sequence ID" value="MFC6261277.1"/>
    <property type="molecule type" value="Genomic_DNA"/>
</dbReference>
<dbReference type="Proteomes" id="UP001596283">
    <property type="component" value="Unassembled WGS sequence"/>
</dbReference>
<evidence type="ECO:0000256" key="1">
    <source>
        <dbReference type="SAM" id="Phobius"/>
    </source>
</evidence>